<dbReference type="GO" id="GO:0030145">
    <property type="term" value="F:manganese ion binding"/>
    <property type="evidence" value="ECO:0007669"/>
    <property type="project" value="UniProtKB-UniRule"/>
</dbReference>
<comment type="catalytic activity">
    <reaction evidence="8">
        <text>L-tyrosyl-[protein] + UTP = O-(5'-uridylyl)-L-tyrosyl-[protein] + diphosphate</text>
        <dbReference type="Rhea" id="RHEA:83887"/>
        <dbReference type="Rhea" id="RHEA-COMP:10136"/>
        <dbReference type="Rhea" id="RHEA-COMP:20238"/>
        <dbReference type="ChEBI" id="CHEBI:33019"/>
        <dbReference type="ChEBI" id="CHEBI:46398"/>
        <dbReference type="ChEBI" id="CHEBI:46858"/>
        <dbReference type="ChEBI" id="CHEBI:90602"/>
    </reaction>
</comment>
<dbReference type="GO" id="GO:0000287">
    <property type="term" value="F:magnesium ion binding"/>
    <property type="evidence" value="ECO:0007669"/>
    <property type="project" value="UniProtKB-UniRule"/>
</dbReference>
<comment type="function">
    <text evidence="8">Nucleotidyltransferase involved in the post-translational modification of proteins. It can catalyze the addition of adenosine monophosphate (AMP) or uridine monophosphate (UMP) to a protein, resulting in modifications known as AMPylation and UMPylation.</text>
</comment>
<keyword evidence="7 8" id="KW-0460">Magnesium</keyword>
<feature type="binding site" evidence="8">
    <location>
        <position position="103"/>
    </location>
    <ligand>
        <name>ATP</name>
        <dbReference type="ChEBI" id="CHEBI:30616"/>
    </ligand>
</feature>
<dbReference type="Pfam" id="PF02696">
    <property type="entry name" value="SelO"/>
    <property type="match status" value="1"/>
</dbReference>
<name>W8VW27_9FLAO</name>
<dbReference type="AlphaFoldDB" id="W8VW27"/>
<dbReference type="EMBL" id="AP014548">
    <property type="protein sequence ID" value="BAO55963.1"/>
    <property type="molecule type" value="Genomic_DNA"/>
</dbReference>
<comment type="catalytic activity">
    <reaction evidence="8">
        <text>L-tyrosyl-[protein] + ATP = O-(5'-adenylyl)-L-tyrosyl-[protein] + diphosphate</text>
        <dbReference type="Rhea" id="RHEA:54288"/>
        <dbReference type="Rhea" id="RHEA-COMP:10136"/>
        <dbReference type="Rhea" id="RHEA-COMP:13846"/>
        <dbReference type="ChEBI" id="CHEBI:30616"/>
        <dbReference type="ChEBI" id="CHEBI:33019"/>
        <dbReference type="ChEBI" id="CHEBI:46858"/>
        <dbReference type="ChEBI" id="CHEBI:83624"/>
        <dbReference type="EC" id="2.7.7.108"/>
    </reaction>
</comment>
<dbReference type="HAMAP" id="MF_00692">
    <property type="entry name" value="SelO"/>
    <property type="match status" value="1"/>
</dbReference>
<dbReference type="KEGG" id="nmf:NMS_1954"/>
<dbReference type="GO" id="GO:0005524">
    <property type="term" value="F:ATP binding"/>
    <property type="evidence" value="ECO:0007669"/>
    <property type="project" value="UniProtKB-UniRule"/>
</dbReference>
<evidence type="ECO:0000256" key="4">
    <source>
        <dbReference type="ARBA" id="ARBA00022723"/>
    </source>
</evidence>
<feature type="active site" description="Proton acceptor" evidence="8">
    <location>
        <position position="270"/>
    </location>
</feature>
<feature type="binding site" evidence="8">
    <location>
        <position position="104"/>
    </location>
    <ligand>
        <name>ATP</name>
        <dbReference type="ChEBI" id="CHEBI:30616"/>
    </ligand>
</feature>
<dbReference type="HOGENOM" id="CLU_010245_4_0_10"/>
<feature type="binding site" evidence="8">
    <location>
        <position position="135"/>
    </location>
    <ligand>
        <name>ATP</name>
        <dbReference type="ChEBI" id="CHEBI:30616"/>
    </ligand>
</feature>
<dbReference type="InterPro" id="IPR003846">
    <property type="entry name" value="SelO"/>
</dbReference>
<feature type="binding site" evidence="8">
    <location>
        <position position="280"/>
    </location>
    <ligand>
        <name>ATP</name>
        <dbReference type="ChEBI" id="CHEBI:30616"/>
    </ligand>
</feature>
<dbReference type="OrthoDB" id="9773505at2"/>
<dbReference type="PANTHER" id="PTHR32057">
    <property type="entry name" value="PROTEIN ADENYLYLTRANSFERASE SELO, MITOCHONDRIAL"/>
    <property type="match status" value="1"/>
</dbReference>
<dbReference type="RefSeq" id="WP_041496474.1">
    <property type="nucleotide sequence ID" value="NZ_AP014548.1"/>
</dbReference>
<keyword evidence="8" id="KW-0464">Manganese</keyword>
<feature type="binding site" evidence="8">
    <location>
        <position position="200"/>
    </location>
    <ligand>
        <name>ATP</name>
        <dbReference type="ChEBI" id="CHEBI:30616"/>
    </ligand>
</feature>
<reference evidence="9 10" key="1">
    <citation type="journal article" date="2014" name="Proc. Natl. Acad. Sci. U.S.A.">
        <title>Functional characterization of flavobacteria rhodopsins reveals a unique class of light-driven chloride pump in bacteria.</title>
        <authorList>
            <person name="Yoshizawa S."/>
            <person name="Kumagai Y."/>
            <person name="Kim H."/>
            <person name="Ogura Y."/>
            <person name="Hayashi T."/>
            <person name="Iwasaki W."/>
            <person name="DeLong E.F."/>
            <person name="Kogure K."/>
        </authorList>
    </citation>
    <scope>NUCLEOTIDE SEQUENCE [LARGE SCALE GENOMIC DNA]</scope>
    <source>
        <strain evidence="9 10">S1-08</strain>
    </source>
</reference>
<evidence type="ECO:0000313" key="10">
    <source>
        <dbReference type="Proteomes" id="UP000031760"/>
    </source>
</evidence>
<keyword evidence="6 8" id="KW-0067">ATP-binding</keyword>
<dbReference type="EC" id="2.7.7.108" evidence="8"/>
<evidence type="ECO:0000256" key="6">
    <source>
        <dbReference type="ARBA" id="ARBA00022840"/>
    </source>
</evidence>
<organism evidence="9 10">
    <name type="scientific">Nonlabens marinus S1-08</name>
    <dbReference type="NCBI Taxonomy" id="1454201"/>
    <lineage>
        <taxon>Bacteria</taxon>
        <taxon>Pseudomonadati</taxon>
        <taxon>Bacteroidota</taxon>
        <taxon>Flavobacteriia</taxon>
        <taxon>Flavobacteriales</taxon>
        <taxon>Flavobacteriaceae</taxon>
        <taxon>Nonlabens</taxon>
    </lineage>
</organism>
<evidence type="ECO:0000256" key="7">
    <source>
        <dbReference type="ARBA" id="ARBA00022842"/>
    </source>
</evidence>
<feature type="binding site" evidence="8">
    <location>
        <position position="136"/>
    </location>
    <ligand>
        <name>ATP</name>
        <dbReference type="ChEBI" id="CHEBI:30616"/>
    </ligand>
</feature>
<comment type="catalytic activity">
    <reaction evidence="8">
        <text>L-histidyl-[protein] + UTP = N(tele)-(5'-uridylyl)-L-histidyl-[protein] + diphosphate</text>
        <dbReference type="Rhea" id="RHEA:83891"/>
        <dbReference type="Rhea" id="RHEA-COMP:9745"/>
        <dbReference type="Rhea" id="RHEA-COMP:20239"/>
        <dbReference type="ChEBI" id="CHEBI:29979"/>
        <dbReference type="ChEBI" id="CHEBI:33019"/>
        <dbReference type="ChEBI" id="CHEBI:46398"/>
        <dbReference type="ChEBI" id="CHEBI:233474"/>
    </reaction>
</comment>
<feature type="binding site" evidence="8">
    <location>
        <position position="101"/>
    </location>
    <ligand>
        <name>ATP</name>
        <dbReference type="ChEBI" id="CHEBI:30616"/>
    </ligand>
</feature>
<proteinExistence type="inferred from homology"/>
<keyword evidence="4 8" id="KW-0479">Metal-binding</keyword>
<comment type="catalytic activity">
    <reaction evidence="8">
        <text>L-seryl-[protein] + UTP = O-(5'-uridylyl)-L-seryl-[protein] + diphosphate</text>
        <dbReference type="Rhea" id="RHEA:64604"/>
        <dbReference type="Rhea" id="RHEA-COMP:9863"/>
        <dbReference type="Rhea" id="RHEA-COMP:16635"/>
        <dbReference type="ChEBI" id="CHEBI:29999"/>
        <dbReference type="ChEBI" id="CHEBI:33019"/>
        <dbReference type="ChEBI" id="CHEBI:46398"/>
        <dbReference type="ChEBI" id="CHEBI:156051"/>
    </reaction>
</comment>
<evidence type="ECO:0000313" key="9">
    <source>
        <dbReference type="EMBL" id="BAO55963.1"/>
    </source>
</evidence>
<keyword evidence="10" id="KW-1185">Reference proteome</keyword>
<comment type="catalytic activity">
    <reaction evidence="8">
        <text>L-seryl-[protein] + ATP = 3-O-(5'-adenylyl)-L-seryl-[protein] + diphosphate</text>
        <dbReference type="Rhea" id="RHEA:58120"/>
        <dbReference type="Rhea" id="RHEA-COMP:9863"/>
        <dbReference type="Rhea" id="RHEA-COMP:15073"/>
        <dbReference type="ChEBI" id="CHEBI:29999"/>
        <dbReference type="ChEBI" id="CHEBI:30616"/>
        <dbReference type="ChEBI" id="CHEBI:33019"/>
        <dbReference type="ChEBI" id="CHEBI:142516"/>
        <dbReference type="EC" id="2.7.7.108"/>
    </reaction>
</comment>
<dbReference type="GO" id="GO:0070733">
    <property type="term" value="F:AMPylase activity"/>
    <property type="evidence" value="ECO:0007669"/>
    <property type="project" value="UniProtKB-EC"/>
</dbReference>
<dbReference type="EC" id="2.7.7.-" evidence="8"/>
<evidence type="ECO:0000256" key="8">
    <source>
        <dbReference type="HAMAP-Rule" id="MF_00692"/>
    </source>
</evidence>
<comment type="cofactor">
    <cofactor evidence="8">
        <name>Mg(2+)</name>
        <dbReference type="ChEBI" id="CHEBI:18420"/>
    </cofactor>
    <cofactor evidence="8">
        <name>Mn(2+)</name>
        <dbReference type="ChEBI" id="CHEBI:29035"/>
    </cofactor>
</comment>
<evidence type="ECO:0000256" key="1">
    <source>
        <dbReference type="ARBA" id="ARBA00009747"/>
    </source>
</evidence>
<accession>W8VW27</accession>
<keyword evidence="2 8" id="KW-0808">Transferase</keyword>
<dbReference type="Proteomes" id="UP000031760">
    <property type="component" value="Chromosome"/>
</dbReference>
<gene>
    <name evidence="8" type="primary">ydiU</name>
    <name evidence="8" type="synonym">selO</name>
    <name evidence="9" type="ORF">NMS_1954</name>
</gene>
<dbReference type="STRING" id="1454201.NMS_1954"/>
<comment type="similarity">
    <text evidence="1 8">Belongs to the SELO family.</text>
</comment>
<feature type="binding site" evidence="8">
    <location>
        <position position="193"/>
    </location>
    <ligand>
        <name>ATP</name>
        <dbReference type="ChEBI" id="CHEBI:30616"/>
    </ligand>
</feature>
<protein>
    <recommendedName>
        <fullName evidence="8">Protein nucleotidyltransferase YdiU</fullName>
        <ecNumber evidence="8">2.7.7.-</ecNumber>
    </recommendedName>
    <alternativeName>
        <fullName evidence="8">Protein adenylyltransferase YdiU</fullName>
        <ecNumber evidence="8">2.7.7.108</ecNumber>
    </alternativeName>
    <alternativeName>
        <fullName evidence="8">Protein uridylyltransferase YdiU</fullName>
        <ecNumber evidence="8">2.7.7.-</ecNumber>
    </alternativeName>
</protein>
<dbReference type="PANTHER" id="PTHR32057:SF14">
    <property type="entry name" value="PROTEIN ADENYLYLTRANSFERASE SELO, MITOCHONDRIAL"/>
    <property type="match status" value="1"/>
</dbReference>
<feature type="binding site" evidence="8">
    <location>
        <position position="280"/>
    </location>
    <ligand>
        <name>Mg(2+)</name>
        <dbReference type="ChEBI" id="CHEBI:18420"/>
    </ligand>
</feature>
<evidence type="ECO:0000256" key="5">
    <source>
        <dbReference type="ARBA" id="ARBA00022741"/>
    </source>
</evidence>
<evidence type="ECO:0000256" key="3">
    <source>
        <dbReference type="ARBA" id="ARBA00022695"/>
    </source>
</evidence>
<sequence>MTQKITTSFYIEKLPVDPVYTNKPRQVLEASISFVQPEKFENAELIHVSMELASELGFTEDDTATERFKDALTGQWTPGSHQAFAMNYGGFQFGQWAGQLGDGRAINIGEVAAKKNVQQLQLKGAGPTPYSRRGDGFAVLRSSIREHLCSEAMHYLGIPTTRSLSLALSGDEVMRDMFYDHHPALEKGAIVCRIAPSFLRFGNFQLPASRGEEGHLKKLLDFTIKHHFKNLDFNSSDRYIQFFKQVTDSTLEMIIHWQRVGFVHGVMNTDNMSILGLTIDYGPYGWLEDYNPNWTPNTTDNQHKRYRYGAQPEIALWNLWQLANAIYPLIGESERLEAVLNEYKKNYQEQHLQMMRSKLGLIKHQPEDLNLITQLLELLPKHETDMTIFFRELSGVNKESKITEAFEGVHLAFYNLNELQPAVKQEWNNWLSLYVKRLNEESASAAARLSLMQRTNPKYVLRNYMAQLAIDKADQGDYSLISEFYEMLKNPYDDQPKYNQWYKKRPDWARDKPGSSQLSCSS</sequence>
<keyword evidence="3 8" id="KW-0548">Nucleotidyltransferase</keyword>
<dbReference type="NCBIfam" id="NF000658">
    <property type="entry name" value="PRK00029.1"/>
    <property type="match status" value="1"/>
</dbReference>
<feature type="binding site" evidence="8">
    <location>
        <position position="271"/>
    </location>
    <ligand>
        <name>Mg(2+)</name>
        <dbReference type="ChEBI" id="CHEBI:18420"/>
    </ligand>
</feature>
<comment type="catalytic activity">
    <reaction evidence="8">
        <text>L-threonyl-[protein] + ATP = 3-O-(5'-adenylyl)-L-threonyl-[protein] + diphosphate</text>
        <dbReference type="Rhea" id="RHEA:54292"/>
        <dbReference type="Rhea" id="RHEA-COMP:11060"/>
        <dbReference type="Rhea" id="RHEA-COMP:13847"/>
        <dbReference type="ChEBI" id="CHEBI:30013"/>
        <dbReference type="ChEBI" id="CHEBI:30616"/>
        <dbReference type="ChEBI" id="CHEBI:33019"/>
        <dbReference type="ChEBI" id="CHEBI:138113"/>
        <dbReference type="EC" id="2.7.7.108"/>
    </reaction>
</comment>
<keyword evidence="5 8" id="KW-0547">Nucleotide-binding</keyword>
<evidence type="ECO:0000256" key="2">
    <source>
        <dbReference type="ARBA" id="ARBA00022679"/>
    </source>
</evidence>
<feature type="binding site" evidence="8">
    <location>
        <position position="123"/>
    </location>
    <ligand>
        <name>ATP</name>
        <dbReference type="ChEBI" id="CHEBI:30616"/>
    </ligand>
</feature>